<dbReference type="InterPro" id="IPR007175">
    <property type="entry name" value="Rpr2/Snm1/Rpp21"/>
</dbReference>
<dbReference type="Gene3D" id="6.20.50.20">
    <property type="match status" value="1"/>
</dbReference>
<dbReference type="GO" id="GO:0046872">
    <property type="term" value="F:metal ion binding"/>
    <property type="evidence" value="ECO:0007669"/>
    <property type="project" value="UniProtKB-KW"/>
</dbReference>
<evidence type="ECO:0000313" key="6">
    <source>
        <dbReference type="EMBL" id="CAG6762293.1"/>
    </source>
</evidence>
<feature type="region of interest" description="Disordered" evidence="5">
    <location>
        <begin position="245"/>
        <end position="266"/>
    </location>
</feature>
<dbReference type="EMBL" id="HBUF01560865">
    <property type="protein sequence ID" value="CAG6762293.1"/>
    <property type="molecule type" value="Transcribed_RNA"/>
</dbReference>
<evidence type="ECO:0000256" key="3">
    <source>
        <dbReference type="ARBA" id="ARBA00022833"/>
    </source>
</evidence>
<name>A0A8D9A9P3_9HEMI</name>
<dbReference type="GO" id="GO:0005655">
    <property type="term" value="C:nucleolar ribonuclease P complex"/>
    <property type="evidence" value="ECO:0007669"/>
    <property type="project" value="TreeGrafter"/>
</dbReference>
<accession>A0A8D9A9P3</accession>
<feature type="compositionally biased region" description="Low complexity" evidence="5">
    <location>
        <begin position="210"/>
        <end position="226"/>
    </location>
</feature>
<dbReference type="PANTHER" id="PTHR14742">
    <property type="entry name" value="RIBONUCLEASE P SUBUNIT P21"/>
    <property type="match status" value="1"/>
</dbReference>
<comment type="similarity">
    <text evidence="4">Belongs to the eukaryotic/archaeal RNase P protein component 4 family.</text>
</comment>
<evidence type="ECO:0000256" key="2">
    <source>
        <dbReference type="ARBA" id="ARBA00022723"/>
    </source>
</evidence>
<evidence type="ECO:0000256" key="5">
    <source>
        <dbReference type="SAM" id="MobiDB-lite"/>
    </source>
</evidence>
<dbReference type="GO" id="GO:0008033">
    <property type="term" value="P:tRNA processing"/>
    <property type="evidence" value="ECO:0007669"/>
    <property type="project" value="UniProtKB-KW"/>
</dbReference>
<sequence length="266" mass="29725">MDKDQKPSCTPKQLNKSFQNYDNVHRMNFLFELGKLTNKKYPLLSSFYSKNLKLISRKTQQRLDASIKHNLCKACNANLHSHPNMKIKLKKKHVYQTCPNCSNVKRFPCDNKQDRTEITKDDRVHEIFIGDASARQKKTEQSQCHEDKKSNKKLNTAVGIVKEANTVAATGKEANTVAATGKEANTVPATAEEDLKTRATSLKEDNSIASQTKTSSNTRTTTSSEASSTLIVAINNEDTIAVATNKHQSNKVYANKEEGDEKMDTS</sequence>
<evidence type="ECO:0000256" key="4">
    <source>
        <dbReference type="ARBA" id="ARBA00038402"/>
    </source>
</evidence>
<protein>
    <submittedName>
        <fullName evidence="6">Uncharacterized protein</fullName>
    </submittedName>
</protein>
<dbReference type="PANTHER" id="PTHR14742:SF0">
    <property type="entry name" value="RIBONUCLEASE P PROTEIN SUBUNIT P21"/>
    <property type="match status" value="1"/>
</dbReference>
<feature type="region of interest" description="Disordered" evidence="5">
    <location>
        <begin position="198"/>
        <end position="226"/>
    </location>
</feature>
<proteinExistence type="inferred from homology"/>
<keyword evidence="3" id="KW-0862">Zinc</keyword>
<reference evidence="6" key="1">
    <citation type="submission" date="2021-05" db="EMBL/GenBank/DDBJ databases">
        <authorList>
            <person name="Alioto T."/>
            <person name="Alioto T."/>
            <person name="Gomez Garrido J."/>
        </authorList>
    </citation>
    <scope>NUCLEOTIDE SEQUENCE</scope>
</reference>
<evidence type="ECO:0000256" key="1">
    <source>
        <dbReference type="ARBA" id="ARBA00022694"/>
    </source>
</evidence>
<dbReference type="Pfam" id="PF04032">
    <property type="entry name" value="Rpr2"/>
    <property type="match status" value="1"/>
</dbReference>
<organism evidence="6">
    <name type="scientific">Cacopsylla melanoneura</name>
    <dbReference type="NCBI Taxonomy" id="428564"/>
    <lineage>
        <taxon>Eukaryota</taxon>
        <taxon>Metazoa</taxon>
        <taxon>Ecdysozoa</taxon>
        <taxon>Arthropoda</taxon>
        <taxon>Hexapoda</taxon>
        <taxon>Insecta</taxon>
        <taxon>Pterygota</taxon>
        <taxon>Neoptera</taxon>
        <taxon>Paraneoptera</taxon>
        <taxon>Hemiptera</taxon>
        <taxon>Sternorrhyncha</taxon>
        <taxon>Psylloidea</taxon>
        <taxon>Psyllidae</taxon>
        <taxon>Psyllinae</taxon>
        <taxon>Cacopsylla</taxon>
    </lineage>
</organism>
<keyword evidence="1" id="KW-0819">tRNA processing</keyword>
<feature type="compositionally biased region" description="Basic and acidic residues" evidence="5">
    <location>
        <begin position="254"/>
        <end position="266"/>
    </location>
</feature>
<keyword evidence="2" id="KW-0479">Metal-binding</keyword>
<dbReference type="AlphaFoldDB" id="A0A8D9A9P3"/>